<dbReference type="KEGG" id="hakz:J0X25_16085"/>
<dbReference type="EMBL" id="CP071462">
    <property type="protein sequence ID" value="QSW98884.1"/>
    <property type="molecule type" value="Genomic_DNA"/>
</dbReference>
<dbReference type="RefSeq" id="WP_207288492.1">
    <property type="nucleotide sequence ID" value="NZ_CP071462.1"/>
</dbReference>
<name>A0A8A2VEP0_9EURY</name>
<dbReference type="InterPro" id="IPR055768">
    <property type="entry name" value="DUF7344"/>
</dbReference>
<evidence type="ECO:0000256" key="1">
    <source>
        <dbReference type="SAM" id="MobiDB-lite"/>
    </source>
</evidence>
<feature type="region of interest" description="Disordered" evidence="1">
    <location>
        <begin position="103"/>
        <end position="136"/>
    </location>
</feature>
<keyword evidence="4" id="KW-1185">Reference proteome</keyword>
<sequence length="136" mass="15394">MESADLSLDAAYGLLSESRRRYVLYYFLDNDHANIERLAIQIAAWESNTRIDDVTEEQTQRVTTSLLHSHIPELADNGIVEYDGRTGDVIVDDEFDEIRETAAQARATEDDIPITGSSRESFLYSEPLPSSKTEHQ</sequence>
<accession>A0A8A2VEP0</accession>
<protein>
    <recommendedName>
        <fullName evidence="2">DUF7344 domain-containing protein</fullName>
    </recommendedName>
</protein>
<dbReference type="GeneID" id="63188856"/>
<dbReference type="Pfam" id="PF24035">
    <property type="entry name" value="DUF7344"/>
    <property type="match status" value="1"/>
</dbReference>
<organism evidence="3 4">
    <name type="scientific">Haloterrigena alkaliphila</name>
    <dbReference type="NCBI Taxonomy" id="2816475"/>
    <lineage>
        <taxon>Archaea</taxon>
        <taxon>Methanobacteriati</taxon>
        <taxon>Methanobacteriota</taxon>
        <taxon>Stenosarchaea group</taxon>
        <taxon>Halobacteria</taxon>
        <taxon>Halobacteriales</taxon>
        <taxon>Natrialbaceae</taxon>
        <taxon>Haloterrigena</taxon>
    </lineage>
</organism>
<evidence type="ECO:0000313" key="3">
    <source>
        <dbReference type="EMBL" id="QSW98884.1"/>
    </source>
</evidence>
<feature type="domain" description="DUF7344" evidence="2">
    <location>
        <begin position="13"/>
        <end position="89"/>
    </location>
</feature>
<dbReference type="Proteomes" id="UP000663203">
    <property type="component" value="Chromosome"/>
</dbReference>
<proteinExistence type="predicted"/>
<dbReference type="AlphaFoldDB" id="A0A8A2VEP0"/>
<evidence type="ECO:0000259" key="2">
    <source>
        <dbReference type="Pfam" id="PF24035"/>
    </source>
</evidence>
<reference evidence="3 4" key="1">
    <citation type="submission" date="2021-03" db="EMBL/GenBank/DDBJ databases">
        <title>Haloterrigena longa sp. nov. and Haloterrigena limicola sp. nov., extremely halophilic archaea isolated from a salt lake.</title>
        <authorList>
            <person name="Henglin C."/>
        </authorList>
    </citation>
    <scope>NUCLEOTIDE SEQUENCE [LARGE SCALE GENOMIC DNA]</scope>
    <source>
        <strain evidence="3 4">KZCA68</strain>
    </source>
</reference>
<evidence type="ECO:0000313" key="4">
    <source>
        <dbReference type="Proteomes" id="UP000663203"/>
    </source>
</evidence>
<gene>
    <name evidence="3" type="ORF">J0X25_16085</name>
</gene>